<name>A0A6D2ICE4_9BRAS</name>
<dbReference type="AlphaFoldDB" id="A0A6D2ICE4"/>
<dbReference type="Proteomes" id="UP000467841">
    <property type="component" value="Unassembled WGS sequence"/>
</dbReference>
<comment type="caution">
    <text evidence="1">The sequence shown here is derived from an EMBL/GenBank/DDBJ whole genome shotgun (WGS) entry which is preliminary data.</text>
</comment>
<dbReference type="EMBL" id="CACVBM020001045">
    <property type="protein sequence ID" value="CAA7025899.1"/>
    <property type="molecule type" value="Genomic_DNA"/>
</dbReference>
<evidence type="ECO:0000313" key="1">
    <source>
        <dbReference type="EMBL" id="CAA7025899.1"/>
    </source>
</evidence>
<gene>
    <name evidence="1" type="ORF">MERR_LOCUS13134</name>
</gene>
<accession>A0A6D2ICE4</accession>
<reference evidence="1" key="1">
    <citation type="submission" date="2020-01" db="EMBL/GenBank/DDBJ databases">
        <authorList>
            <person name="Mishra B."/>
        </authorList>
    </citation>
    <scope>NUCLEOTIDE SEQUENCE [LARGE SCALE GENOMIC DNA]</scope>
</reference>
<keyword evidence="2" id="KW-1185">Reference proteome</keyword>
<organism evidence="1 2">
    <name type="scientific">Microthlaspi erraticum</name>
    <dbReference type="NCBI Taxonomy" id="1685480"/>
    <lineage>
        <taxon>Eukaryota</taxon>
        <taxon>Viridiplantae</taxon>
        <taxon>Streptophyta</taxon>
        <taxon>Embryophyta</taxon>
        <taxon>Tracheophyta</taxon>
        <taxon>Spermatophyta</taxon>
        <taxon>Magnoliopsida</taxon>
        <taxon>eudicotyledons</taxon>
        <taxon>Gunneridae</taxon>
        <taxon>Pentapetalae</taxon>
        <taxon>rosids</taxon>
        <taxon>malvids</taxon>
        <taxon>Brassicales</taxon>
        <taxon>Brassicaceae</taxon>
        <taxon>Coluteocarpeae</taxon>
        <taxon>Microthlaspi</taxon>
    </lineage>
</organism>
<protein>
    <submittedName>
        <fullName evidence="1">Uncharacterized protein</fullName>
    </submittedName>
</protein>
<evidence type="ECO:0000313" key="2">
    <source>
        <dbReference type="Proteomes" id="UP000467841"/>
    </source>
</evidence>
<sequence length="130" mass="14671">MTSRSSLRLAIEGVQPPEDQRKVLIDTFGHTWGWNIVPSEAALSVIDNYFDGRPVKIVGYEVLCTTHVRSQANQWANYTYKACVVFRGLMLTRLVVLVVRISITLRLMKLLVSIRVHISATRDASLDISL</sequence>
<proteinExistence type="predicted"/>